<keyword evidence="9 11" id="KW-0472">Membrane</keyword>
<keyword evidence="5 11" id="KW-0812">Transmembrane</keyword>
<feature type="transmembrane region" description="Helical" evidence="11">
    <location>
        <begin position="16"/>
        <end position="36"/>
    </location>
</feature>
<evidence type="ECO:0000313" key="13">
    <source>
        <dbReference type="Proteomes" id="UP000034805"/>
    </source>
</evidence>
<comment type="subcellular location">
    <subcellularLocation>
        <location evidence="2">Golgi apparatus membrane</location>
        <topology evidence="2">Single-pass type I membrane protein</topology>
    </subcellularLocation>
</comment>
<comment type="caution">
    <text evidence="12">The sequence shown here is derived from an EMBL/GenBank/DDBJ whole genome shotgun (WGS) entry which is preliminary data.</text>
</comment>
<evidence type="ECO:0000256" key="1">
    <source>
        <dbReference type="ARBA" id="ARBA00002154"/>
    </source>
</evidence>
<comment type="similarity">
    <text evidence="3">Belongs to the KISH family.</text>
</comment>
<evidence type="ECO:0000256" key="4">
    <source>
        <dbReference type="ARBA" id="ARBA00017630"/>
    </source>
</evidence>
<dbReference type="PANTHER" id="PTHR46815:SF1">
    <property type="entry name" value="PROTEIN KISH-B"/>
    <property type="match status" value="1"/>
</dbReference>
<evidence type="ECO:0000256" key="9">
    <source>
        <dbReference type="ARBA" id="ARBA00023136"/>
    </source>
</evidence>
<evidence type="ECO:0000256" key="11">
    <source>
        <dbReference type="SAM" id="Phobius"/>
    </source>
</evidence>
<accession>A0A0N8JWW5</accession>
<dbReference type="GO" id="GO:0000139">
    <property type="term" value="C:Golgi membrane"/>
    <property type="evidence" value="ECO:0007669"/>
    <property type="project" value="UniProtKB-SubCell"/>
</dbReference>
<comment type="function">
    <text evidence="1">Involved in the early part of the secretory pathway.</text>
</comment>
<gene>
    <name evidence="12" type="ORF">Z043_119767</name>
</gene>
<sequence>MNAARVTKSCCPPRTVYSFDGVLVFGLLFICTCAYLKKVPRLKSWLLSEKRGVWGVFYKAAVIGTRLHLGVALCCLAAAFYVLFIKSSDLNPPLQWWVPESRSWLWTAPGFHSFCLASHPKSLFYLMLIFLFVCQLVVLKPGDGLVALLEDLFPVIFADLAFEVLILHAALHVEGVRFQGVLSGNLLSLEVVIGLVFFGLLHHPLDILLAQAALVVGDGDLVLFTGTLVHRRHVQDAVCVDVKGHFDLGDSPWGRRDAAQFKLAQQRQRCHVQQQQVLDVLRRVTHEDGCLYSCTVGHRFVWIDALVQLPAVEEILQQLLDLRDSGGASNQHDIVDLRLVHFGISQGFFHRVQRSSEEVRVQLFEARPGDGRVEVDAFVQRVNLDAGLRARGQGSLGPFACRTQPPQRPLVLADVLLVFPLELLHKVTDHAIVKVLPTQVSVSRRGLHLKDPLLDRQDGHVESASPQVEDQDVALALLAFVQTVSDGSCCGFIDDPEHVQPSDHSGIFRRLALRVTEVGGHGDDRIGHLLSQD</sequence>
<dbReference type="Proteomes" id="UP000034805">
    <property type="component" value="Unassembled WGS sequence"/>
</dbReference>
<dbReference type="PANTHER" id="PTHR46815">
    <property type="entry name" value="PROTEIN KISH-B"/>
    <property type="match status" value="1"/>
</dbReference>
<dbReference type="Pfam" id="PF10712">
    <property type="entry name" value="NAD-GH"/>
    <property type="match status" value="1"/>
</dbReference>
<evidence type="ECO:0000256" key="6">
    <source>
        <dbReference type="ARBA" id="ARBA00022729"/>
    </source>
</evidence>
<dbReference type="Pfam" id="PF06842">
    <property type="entry name" value="DUF1242"/>
    <property type="match status" value="1"/>
</dbReference>
<evidence type="ECO:0000256" key="7">
    <source>
        <dbReference type="ARBA" id="ARBA00022989"/>
    </source>
</evidence>
<dbReference type="AlphaFoldDB" id="A0A0N8JWW5"/>
<feature type="transmembrane region" description="Helical" evidence="11">
    <location>
        <begin position="56"/>
        <end position="84"/>
    </location>
</feature>
<dbReference type="InterPro" id="IPR009653">
    <property type="entry name" value="Ksh1"/>
</dbReference>
<protein>
    <recommendedName>
        <fullName evidence="4">Protein kish-B</fullName>
    </recommendedName>
    <alternativeName>
        <fullName evidence="10">Transmembrane protein 167B</fullName>
    </alternativeName>
</protein>
<evidence type="ECO:0000256" key="8">
    <source>
        <dbReference type="ARBA" id="ARBA00023034"/>
    </source>
</evidence>
<dbReference type="InterPro" id="IPR042863">
    <property type="entry name" value="Kish-B"/>
</dbReference>
<keyword evidence="7 11" id="KW-1133">Transmembrane helix</keyword>
<evidence type="ECO:0000256" key="10">
    <source>
        <dbReference type="ARBA" id="ARBA00032458"/>
    </source>
</evidence>
<evidence type="ECO:0000256" key="2">
    <source>
        <dbReference type="ARBA" id="ARBA00004614"/>
    </source>
</evidence>
<evidence type="ECO:0000256" key="3">
    <source>
        <dbReference type="ARBA" id="ARBA00008961"/>
    </source>
</evidence>
<feature type="transmembrane region" description="Helical" evidence="11">
    <location>
        <begin position="182"/>
        <end position="201"/>
    </location>
</feature>
<dbReference type="EMBL" id="JARO02008995">
    <property type="protein sequence ID" value="KPP62073.1"/>
    <property type="molecule type" value="Genomic_DNA"/>
</dbReference>
<feature type="transmembrane region" description="Helical" evidence="11">
    <location>
        <begin position="151"/>
        <end position="170"/>
    </location>
</feature>
<feature type="transmembrane region" description="Helical" evidence="11">
    <location>
        <begin position="122"/>
        <end position="139"/>
    </location>
</feature>
<organism evidence="12 13">
    <name type="scientific">Scleropages formosus</name>
    <name type="common">Asian bonytongue</name>
    <name type="synonym">Osteoglossum formosum</name>
    <dbReference type="NCBI Taxonomy" id="113540"/>
    <lineage>
        <taxon>Eukaryota</taxon>
        <taxon>Metazoa</taxon>
        <taxon>Chordata</taxon>
        <taxon>Craniata</taxon>
        <taxon>Vertebrata</taxon>
        <taxon>Euteleostomi</taxon>
        <taxon>Actinopterygii</taxon>
        <taxon>Neopterygii</taxon>
        <taxon>Teleostei</taxon>
        <taxon>Osteoglossocephala</taxon>
        <taxon>Osteoglossomorpha</taxon>
        <taxon>Osteoglossiformes</taxon>
        <taxon>Osteoglossidae</taxon>
        <taxon>Scleropages</taxon>
    </lineage>
</organism>
<keyword evidence="8" id="KW-0333">Golgi apparatus</keyword>
<reference evidence="12 13" key="1">
    <citation type="submission" date="2015-08" db="EMBL/GenBank/DDBJ databases">
        <title>The genome of the Asian arowana (Scleropages formosus).</title>
        <authorList>
            <person name="Tan M.H."/>
            <person name="Gan H.M."/>
            <person name="Croft L.J."/>
            <person name="Austin C.M."/>
        </authorList>
    </citation>
    <scope>NUCLEOTIDE SEQUENCE [LARGE SCALE GENOMIC DNA]</scope>
    <source>
        <strain evidence="12">Aro1</strain>
    </source>
</reference>
<evidence type="ECO:0000313" key="12">
    <source>
        <dbReference type="EMBL" id="KPP62073.1"/>
    </source>
</evidence>
<name>A0A0N8JWW5_SCLFO</name>
<proteinExistence type="inferred from homology"/>
<dbReference type="InterPro" id="IPR019651">
    <property type="entry name" value="Glutamate_DH_NAD-spec"/>
</dbReference>
<evidence type="ECO:0000256" key="5">
    <source>
        <dbReference type="ARBA" id="ARBA00022692"/>
    </source>
</evidence>
<keyword evidence="6" id="KW-0732">Signal</keyword>